<gene>
    <name evidence="1" type="ORF">OXH55_06755</name>
</gene>
<evidence type="ECO:0008006" key="3">
    <source>
        <dbReference type="Google" id="ProtNLM"/>
    </source>
</evidence>
<comment type="caution">
    <text evidence="1">The sequence shown here is derived from an EMBL/GenBank/DDBJ whole genome shotgun (WGS) entry which is preliminary data.</text>
</comment>
<keyword evidence="2" id="KW-1185">Reference proteome</keyword>
<organism evidence="1 2">
    <name type="scientific">Clostridium ganghwense</name>
    <dbReference type="NCBI Taxonomy" id="312089"/>
    <lineage>
        <taxon>Bacteria</taxon>
        <taxon>Bacillati</taxon>
        <taxon>Bacillota</taxon>
        <taxon>Clostridia</taxon>
        <taxon>Eubacteriales</taxon>
        <taxon>Clostridiaceae</taxon>
        <taxon>Clostridium</taxon>
    </lineage>
</organism>
<proteinExistence type="predicted"/>
<dbReference type="EMBL" id="JAPQES010000002">
    <property type="protein sequence ID" value="MCY6370330.1"/>
    <property type="molecule type" value="Genomic_DNA"/>
</dbReference>
<evidence type="ECO:0000313" key="1">
    <source>
        <dbReference type="EMBL" id="MCY6370330.1"/>
    </source>
</evidence>
<evidence type="ECO:0000313" key="2">
    <source>
        <dbReference type="Proteomes" id="UP001079657"/>
    </source>
</evidence>
<dbReference type="RefSeq" id="WP_268049075.1">
    <property type="nucleotide sequence ID" value="NZ_JAPQES010000002.1"/>
</dbReference>
<name>A0ABT4CMP7_9CLOT</name>
<reference evidence="1" key="1">
    <citation type="submission" date="2022-12" db="EMBL/GenBank/DDBJ databases">
        <authorList>
            <person name="Wang J."/>
        </authorList>
    </citation>
    <scope>NUCLEOTIDE SEQUENCE</scope>
    <source>
        <strain evidence="1">HY-42-06</strain>
    </source>
</reference>
<sequence>MIFTLLILSIILTSLLCSFSIQILRRKNNLDFIYYNLGQDIYEKHKEYLLSRINKYIKENSSVNINNESVHNLLSNINDREISFKNSYVMYDKEKRNIILYIYPPDGKTYRREYYIYKIREDNQKKIEFSYLKTEC</sequence>
<protein>
    <recommendedName>
        <fullName evidence="3">Type II secretion system protein</fullName>
    </recommendedName>
</protein>
<dbReference type="Proteomes" id="UP001079657">
    <property type="component" value="Unassembled WGS sequence"/>
</dbReference>
<accession>A0ABT4CMP7</accession>